<keyword evidence="3 8" id="KW-1133">Transmembrane helix</keyword>
<evidence type="ECO:0000256" key="5">
    <source>
        <dbReference type="ARBA" id="ARBA00023224"/>
    </source>
</evidence>
<evidence type="ECO:0000256" key="4">
    <source>
        <dbReference type="ARBA" id="ARBA00023136"/>
    </source>
</evidence>
<sequence>MIGTFDRSVSARLLLLVAALVAALLVVGALGIRGMSQSNTGLETVYQDRVVPLRDLKVIADVYAVNIVDTAHKVRDGIITWPQARRNLDEANTTIEQKWREYTATYLVDEERRLVAEIEPMLKDSAAVLGRLKDILIKEDRAAIAAFSAGPLYPTIDPISEKFSQLIDIQLDVAGREYQQSAASYKATRNANIAIIVIGLVAGIGLALWIVRSITLPLAKLQDTIVNVEYGGDLTLRVGAAGKDEVGRTAAAFDKMMMKIATLVGDMRQTADAIAAAAQSMATVGAQVEKRSGAQSEAVSAIAAAVEQTSVSISETASNARNADETATTARSDIDTTLAAVREATQNVDTLAGMIEEASSDIAHLAESSRKIDGIVNTIKEIADQTNLLALNAAIEAARAGEQGRGFAVVADEVRKLAENTTKATDEISNLIGRVQSEVDRAVARMQQANKRAGTTRDGVVASTGRLDAASANTAQVTESVRSIALAVREQDVAVLEVAQRMEQIAQMTQENTLAAGSAAETARQLDGLAGKLHEAVSRFKV</sequence>
<dbReference type="PANTHER" id="PTHR32089">
    <property type="entry name" value="METHYL-ACCEPTING CHEMOTAXIS PROTEIN MCPB"/>
    <property type="match status" value="1"/>
</dbReference>
<dbReference type="Pfam" id="PF12729">
    <property type="entry name" value="4HB_MCP_1"/>
    <property type="match status" value="1"/>
</dbReference>
<dbReference type="InterPro" id="IPR003660">
    <property type="entry name" value="HAMP_dom"/>
</dbReference>
<evidence type="ECO:0000256" key="2">
    <source>
        <dbReference type="ARBA" id="ARBA00022692"/>
    </source>
</evidence>
<dbReference type="SMART" id="SM00283">
    <property type="entry name" value="MA"/>
    <property type="match status" value="1"/>
</dbReference>
<dbReference type="Proteomes" id="UP001597158">
    <property type="component" value="Unassembled WGS sequence"/>
</dbReference>
<dbReference type="RefSeq" id="WP_386041294.1">
    <property type="nucleotide sequence ID" value="NZ_JBHTMC010000026.1"/>
</dbReference>
<protein>
    <submittedName>
        <fullName evidence="11">Methyl-accepting chemotaxis protein</fullName>
    </submittedName>
</protein>
<dbReference type="Pfam" id="PF00672">
    <property type="entry name" value="HAMP"/>
    <property type="match status" value="1"/>
</dbReference>
<dbReference type="InterPro" id="IPR004090">
    <property type="entry name" value="Chemotax_Me-accpt_rcpt"/>
</dbReference>
<feature type="domain" description="Methyl-accepting transducer" evidence="9">
    <location>
        <begin position="270"/>
        <end position="506"/>
    </location>
</feature>
<dbReference type="InterPro" id="IPR004089">
    <property type="entry name" value="MCPsignal_dom"/>
</dbReference>
<keyword evidence="5 7" id="KW-0807">Transducer</keyword>
<dbReference type="Pfam" id="PF00015">
    <property type="entry name" value="MCPsignal"/>
    <property type="match status" value="1"/>
</dbReference>
<organism evidence="11 12">
    <name type="scientific">Thauera mechernichensis</name>
    <dbReference type="NCBI Taxonomy" id="82788"/>
    <lineage>
        <taxon>Bacteria</taxon>
        <taxon>Pseudomonadati</taxon>
        <taxon>Pseudomonadota</taxon>
        <taxon>Betaproteobacteria</taxon>
        <taxon>Rhodocyclales</taxon>
        <taxon>Zoogloeaceae</taxon>
        <taxon>Thauera</taxon>
    </lineage>
</organism>
<evidence type="ECO:0000256" key="7">
    <source>
        <dbReference type="PROSITE-ProRule" id="PRU00284"/>
    </source>
</evidence>
<name>A0ABW3WFL8_9RHOO</name>
<proteinExistence type="inferred from homology"/>
<evidence type="ECO:0000259" key="9">
    <source>
        <dbReference type="PROSITE" id="PS50111"/>
    </source>
</evidence>
<feature type="transmembrane region" description="Helical" evidence="8">
    <location>
        <begin position="191"/>
        <end position="211"/>
    </location>
</feature>
<evidence type="ECO:0000256" key="3">
    <source>
        <dbReference type="ARBA" id="ARBA00022989"/>
    </source>
</evidence>
<dbReference type="PANTHER" id="PTHR32089:SF119">
    <property type="entry name" value="METHYL-ACCEPTING CHEMOTAXIS PROTEIN CTPL"/>
    <property type="match status" value="1"/>
</dbReference>
<dbReference type="InterPro" id="IPR024478">
    <property type="entry name" value="HlyB_4HB_MCP"/>
</dbReference>
<evidence type="ECO:0000313" key="11">
    <source>
        <dbReference type="EMBL" id="MFD1264614.1"/>
    </source>
</evidence>
<dbReference type="SMART" id="SM00304">
    <property type="entry name" value="HAMP"/>
    <property type="match status" value="1"/>
</dbReference>
<gene>
    <name evidence="11" type="ORF">ACFQ4M_13600</name>
</gene>
<dbReference type="PROSITE" id="PS50111">
    <property type="entry name" value="CHEMOTAXIS_TRANSDUC_2"/>
    <property type="match status" value="1"/>
</dbReference>
<evidence type="ECO:0000256" key="6">
    <source>
        <dbReference type="ARBA" id="ARBA00029447"/>
    </source>
</evidence>
<dbReference type="CDD" id="cd06225">
    <property type="entry name" value="HAMP"/>
    <property type="match status" value="1"/>
</dbReference>
<accession>A0ABW3WFL8</accession>
<comment type="similarity">
    <text evidence="6">Belongs to the methyl-accepting chemotaxis (MCP) protein family.</text>
</comment>
<comment type="caution">
    <text evidence="11">The sequence shown here is derived from an EMBL/GenBank/DDBJ whole genome shotgun (WGS) entry which is preliminary data.</text>
</comment>
<comment type="subcellular location">
    <subcellularLocation>
        <location evidence="1">Membrane</location>
        <topology evidence="1">Multi-pass membrane protein</topology>
    </subcellularLocation>
</comment>
<keyword evidence="2 8" id="KW-0812">Transmembrane</keyword>
<keyword evidence="4 8" id="KW-0472">Membrane</keyword>
<evidence type="ECO:0000259" key="10">
    <source>
        <dbReference type="PROSITE" id="PS50885"/>
    </source>
</evidence>
<dbReference type="PRINTS" id="PR00260">
    <property type="entry name" value="CHEMTRNSDUCR"/>
</dbReference>
<evidence type="ECO:0000256" key="1">
    <source>
        <dbReference type="ARBA" id="ARBA00004141"/>
    </source>
</evidence>
<dbReference type="CDD" id="cd11386">
    <property type="entry name" value="MCP_signal"/>
    <property type="match status" value="1"/>
</dbReference>
<evidence type="ECO:0000256" key="8">
    <source>
        <dbReference type="SAM" id="Phobius"/>
    </source>
</evidence>
<reference evidence="12" key="1">
    <citation type="journal article" date="2019" name="Int. J. Syst. Evol. Microbiol.">
        <title>The Global Catalogue of Microorganisms (GCM) 10K type strain sequencing project: providing services to taxonomists for standard genome sequencing and annotation.</title>
        <authorList>
            <consortium name="The Broad Institute Genomics Platform"/>
            <consortium name="The Broad Institute Genome Sequencing Center for Infectious Disease"/>
            <person name="Wu L."/>
            <person name="Ma J."/>
        </authorList>
    </citation>
    <scope>NUCLEOTIDE SEQUENCE [LARGE SCALE GENOMIC DNA]</scope>
    <source>
        <strain evidence="12">CCUG 48884</strain>
    </source>
</reference>
<dbReference type="EMBL" id="JBHTMC010000026">
    <property type="protein sequence ID" value="MFD1264614.1"/>
    <property type="molecule type" value="Genomic_DNA"/>
</dbReference>
<keyword evidence="12" id="KW-1185">Reference proteome</keyword>
<dbReference type="SUPFAM" id="SSF58104">
    <property type="entry name" value="Methyl-accepting chemotaxis protein (MCP) signaling domain"/>
    <property type="match status" value="1"/>
</dbReference>
<feature type="domain" description="HAMP" evidence="10">
    <location>
        <begin position="212"/>
        <end position="265"/>
    </location>
</feature>
<dbReference type="Gene3D" id="1.10.287.950">
    <property type="entry name" value="Methyl-accepting chemotaxis protein"/>
    <property type="match status" value="1"/>
</dbReference>
<evidence type="ECO:0000313" key="12">
    <source>
        <dbReference type="Proteomes" id="UP001597158"/>
    </source>
</evidence>
<dbReference type="PROSITE" id="PS50885">
    <property type="entry name" value="HAMP"/>
    <property type="match status" value="1"/>
</dbReference>